<reference evidence="2" key="1">
    <citation type="submission" date="2013-03" db="EMBL/GenBank/DDBJ databases">
        <title>Genome sequence of Chthonomonas calidirosea, the first sequenced genome from the Armatimonadetes phylum (formally candidate division OP10).</title>
        <authorList>
            <person name="Lee K.C.Y."/>
            <person name="Morgan X.C."/>
            <person name="Dunfield P.F."/>
            <person name="Tamas I."/>
            <person name="Houghton K.M."/>
            <person name="Vyssotski M."/>
            <person name="Ryan J.L.J."/>
            <person name="Lagutin K."/>
            <person name="McDonald I.R."/>
            <person name="Stott M.B."/>
        </authorList>
    </citation>
    <scope>NUCLEOTIDE SEQUENCE [LARGE SCALE GENOMIC DNA]</scope>
    <source>
        <strain evidence="2">DSM 23976 / ICMP 18418 / T49</strain>
    </source>
</reference>
<dbReference type="KEGG" id="ccz:CCALI_00720"/>
<evidence type="ECO:0000313" key="2">
    <source>
        <dbReference type="Proteomes" id="UP000014227"/>
    </source>
</evidence>
<keyword evidence="2" id="KW-1185">Reference proteome</keyword>
<dbReference type="InParanoid" id="S0ETM5"/>
<dbReference type="RefSeq" id="WP_016482107.1">
    <property type="nucleotide sequence ID" value="NC_021487.1"/>
</dbReference>
<dbReference type="AlphaFoldDB" id="S0ETM5"/>
<evidence type="ECO:0000313" key="1">
    <source>
        <dbReference type="EMBL" id="CCW34545.1"/>
    </source>
</evidence>
<sequence length="83" mass="9821">MAALFAYPVGQKPCYYLTGEYDRPLEFEFEGKKLTGDAVDLEDRRLKPGDEWEEPQPRILYVLKAGGMDIYYEWRFDRKLHGK</sequence>
<organism evidence="1 2">
    <name type="scientific">Chthonomonas calidirosea (strain DSM 23976 / ICMP 18418 / T49)</name>
    <dbReference type="NCBI Taxonomy" id="1303518"/>
    <lineage>
        <taxon>Bacteria</taxon>
        <taxon>Bacillati</taxon>
        <taxon>Armatimonadota</taxon>
        <taxon>Chthonomonadia</taxon>
        <taxon>Chthonomonadales</taxon>
        <taxon>Chthonomonadaceae</taxon>
        <taxon>Chthonomonas</taxon>
    </lineage>
</organism>
<protein>
    <submittedName>
        <fullName evidence="1">Uncharacterized protein</fullName>
    </submittedName>
</protein>
<dbReference type="PATRIC" id="fig|1303518.3.peg.726"/>
<proteinExistence type="predicted"/>
<name>S0ETM5_CHTCT</name>
<dbReference type="HOGENOM" id="CLU_2536523_0_0_0"/>
<gene>
    <name evidence="1" type="ORF">CCALI_00720</name>
</gene>
<dbReference type="OrthoDB" id="5186027at2"/>
<accession>S0ETM5</accession>
<dbReference type="Proteomes" id="UP000014227">
    <property type="component" value="Chromosome I"/>
</dbReference>
<dbReference type="EMBL" id="HF951689">
    <property type="protein sequence ID" value="CCW34545.1"/>
    <property type="molecule type" value="Genomic_DNA"/>
</dbReference>